<keyword evidence="2" id="KW-1185">Reference proteome</keyword>
<dbReference type="EMBL" id="MU277254">
    <property type="protein sequence ID" value="KAI0057000.1"/>
    <property type="molecule type" value="Genomic_DNA"/>
</dbReference>
<gene>
    <name evidence="1" type="ORF">BV25DRAFT_1472476</name>
</gene>
<reference evidence="1" key="1">
    <citation type="submission" date="2021-03" db="EMBL/GenBank/DDBJ databases">
        <authorList>
            <consortium name="DOE Joint Genome Institute"/>
            <person name="Ahrendt S."/>
            <person name="Looney B.P."/>
            <person name="Miyauchi S."/>
            <person name="Morin E."/>
            <person name="Drula E."/>
            <person name="Courty P.E."/>
            <person name="Chicoki N."/>
            <person name="Fauchery L."/>
            <person name="Kohler A."/>
            <person name="Kuo A."/>
            <person name="Labutti K."/>
            <person name="Pangilinan J."/>
            <person name="Lipzen A."/>
            <person name="Riley R."/>
            <person name="Andreopoulos W."/>
            <person name="He G."/>
            <person name="Johnson J."/>
            <person name="Barry K.W."/>
            <person name="Grigoriev I.V."/>
            <person name="Nagy L."/>
            <person name="Hibbett D."/>
            <person name="Henrissat B."/>
            <person name="Matheny P.B."/>
            <person name="Labbe J."/>
            <person name="Martin F."/>
        </authorList>
    </citation>
    <scope>NUCLEOTIDE SEQUENCE</scope>
    <source>
        <strain evidence="1">HHB10654</strain>
    </source>
</reference>
<reference evidence="1" key="2">
    <citation type="journal article" date="2022" name="New Phytol.">
        <title>Evolutionary transition to the ectomycorrhizal habit in the genomes of a hyperdiverse lineage of mushroom-forming fungi.</title>
        <authorList>
            <person name="Looney B."/>
            <person name="Miyauchi S."/>
            <person name="Morin E."/>
            <person name="Drula E."/>
            <person name="Courty P.E."/>
            <person name="Kohler A."/>
            <person name="Kuo A."/>
            <person name="LaButti K."/>
            <person name="Pangilinan J."/>
            <person name="Lipzen A."/>
            <person name="Riley R."/>
            <person name="Andreopoulos W."/>
            <person name="He G."/>
            <person name="Johnson J."/>
            <person name="Nolan M."/>
            <person name="Tritt A."/>
            <person name="Barry K.W."/>
            <person name="Grigoriev I.V."/>
            <person name="Nagy L.G."/>
            <person name="Hibbett D."/>
            <person name="Henrissat B."/>
            <person name="Matheny P.B."/>
            <person name="Labbe J."/>
            <person name="Martin F.M."/>
        </authorList>
    </citation>
    <scope>NUCLEOTIDE SEQUENCE</scope>
    <source>
        <strain evidence="1">HHB10654</strain>
    </source>
</reference>
<name>A0ACB8SM31_9AGAM</name>
<evidence type="ECO:0000313" key="2">
    <source>
        <dbReference type="Proteomes" id="UP000814140"/>
    </source>
</evidence>
<organism evidence="1 2">
    <name type="scientific">Artomyces pyxidatus</name>
    <dbReference type="NCBI Taxonomy" id="48021"/>
    <lineage>
        <taxon>Eukaryota</taxon>
        <taxon>Fungi</taxon>
        <taxon>Dikarya</taxon>
        <taxon>Basidiomycota</taxon>
        <taxon>Agaricomycotina</taxon>
        <taxon>Agaricomycetes</taxon>
        <taxon>Russulales</taxon>
        <taxon>Auriscalpiaceae</taxon>
        <taxon>Artomyces</taxon>
    </lineage>
</organism>
<protein>
    <submittedName>
        <fullName evidence="1">Uncharacterized protein</fullName>
    </submittedName>
</protein>
<accession>A0ACB8SM31</accession>
<comment type="caution">
    <text evidence="1">The sequence shown here is derived from an EMBL/GenBank/DDBJ whole genome shotgun (WGS) entry which is preliminary data.</text>
</comment>
<proteinExistence type="predicted"/>
<dbReference type="Proteomes" id="UP000814140">
    <property type="component" value="Unassembled WGS sequence"/>
</dbReference>
<sequence length="76" mass="8644">MEGKMKTRGGAREMPELPAPSGWRARDFVVRSLFFCGRGREVVDPCVLMHRFSYPGQRSEIRCPLVCTWLGPDNDS</sequence>
<evidence type="ECO:0000313" key="1">
    <source>
        <dbReference type="EMBL" id="KAI0057000.1"/>
    </source>
</evidence>